<dbReference type="Proteomes" id="UP000437380">
    <property type="component" value="Unassembled WGS sequence"/>
</dbReference>
<evidence type="ECO:0000313" key="30">
    <source>
        <dbReference type="Proteomes" id="UP000468344"/>
    </source>
</evidence>
<evidence type="ECO:0000313" key="16">
    <source>
        <dbReference type="EMBL" id="MDU0248136.1"/>
    </source>
</evidence>
<evidence type="ECO:0000313" key="4">
    <source>
        <dbReference type="EMBL" id="KAB3858122.1"/>
    </source>
</evidence>
<reference evidence="19 24" key="6">
    <citation type="submission" date="2019-09" db="EMBL/GenBank/DDBJ databases">
        <title>Commensal-derived Metabolites Govern Vibrio cholerae Pathogenesis in Host.</title>
        <authorList>
            <person name="Yoon S.S."/>
            <person name="Yoon M.Y."/>
        </authorList>
    </citation>
    <scope>NUCLEOTIDE SEQUENCE [LARGE SCALE GENOMIC DNA]</scope>
    <source>
        <strain evidence="19 24">VIC01</strain>
    </source>
</reference>
<evidence type="ECO:0000313" key="19">
    <source>
        <dbReference type="EMBL" id="QEW34860.1"/>
    </source>
</evidence>
<evidence type="ECO:0000313" key="29">
    <source>
        <dbReference type="Proteomes" id="UP000462922"/>
    </source>
</evidence>
<reference evidence="16" key="12">
    <citation type="submission" date="2023-10" db="EMBL/GenBank/DDBJ databases">
        <title>Genome of potential pathogenic bacteria in Crohn's disease.</title>
        <authorList>
            <person name="Rodriguez-Palacios A."/>
        </authorList>
    </citation>
    <scope>NUCLEOTIDE SEQUENCE</scope>
    <source>
        <strain evidence="16">CavFT-hAR107</strain>
    </source>
</reference>
<evidence type="ECO:0000313" key="1">
    <source>
        <dbReference type="EMBL" id="ALK83298.1"/>
    </source>
</evidence>
<dbReference type="EMBL" id="CP013020">
    <property type="protein sequence ID" value="ALK83298.1"/>
    <property type="molecule type" value="Genomic_DNA"/>
</dbReference>
<reference evidence="25 26" key="5">
    <citation type="journal article" date="2019" name="Nat. Med.">
        <title>A library of human gut bacterial isolates paired with longitudinal multiomics data enables mechanistic microbiome research.</title>
        <authorList>
            <person name="Poyet M."/>
            <person name="Groussin M."/>
            <person name="Gibbons S.M."/>
            <person name="Avila-Pacheco J."/>
            <person name="Jiang X."/>
            <person name="Kearney S.M."/>
            <person name="Perrotta A.R."/>
            <person name="Berdy B."/>
            <person name="Zhao S."/>
            <person name="Lieberman T.D."/>
            <person name="Swanson P.K."/>
            <person name="Smith M."/>
            <person name="Roesemann S."/>
            <person name="Alexander J.E."/>
            <person name="Rich S.A."/>
            <person name="Livny J."/>
            <person name="Vlamakis H."/>
            <person name="Clish C."/>
            <person name="Bullock K."/>
            <person name="Deik A."/>
            <person name="Scott J."/>
            <person name="Pierce K.A."/>
            <person name="Xavier R.J."/>
            <person name="Alm E.J."/>
        </authorList>
    </citation>
    <scope>NUCLEOTIDE SEQUENCE [LARGE SCALE GENOMIC DNA]</scope>
    <source>
        <strain evidence="9 29">BIOML-A110</strain>
        <strain evidence="8 31">BIOML-A122</strain>
        <strain evidence="7 30">BIOML-A140</strain>
        <strain evidence="6 35">BIOML-A141</strain>
        <strain evidence="3 27">BIOML-A5</strain>
        <strain evidence="2 25">BIOML-A73</strain>
        <strain evidence="12 26">BIOML-A82</strain>
        <strain evidence="11 33">BIOML-A85</strain>
        <strain evidence="4 32">BIOML-A9</strain>
        <strain evidence="10 34">BIOML-A93</strain>
    </source>
</reference>
<reference evidence="18 22" key="3">
    <citation type="journal article" date="2016" name="Nat. Biotechnol.">
        <title>Measurement of bacterial replication rates in microbial communities.</title>
        <authorList>
            <person name="Brown C.T."/>
            <person name="Olm M.R."/>
            <person name="Thomas B.C."/>
            <person name="Banfield J.F."/>
        </authorList>
    </citation>
    <scope>NUCLEOTIDE SEQUENCE [LARGE SCALE GENOMIC DNA]</scope>
    <source>
        <strain evidence="18">42_262</strain>
    </source>
</reference>
<dbReference type="EMBL" id="WCZM01000010">
    <property type="protein sequence ID" value="KAB3572016.1"/>
    <property type="molecule type" value="Genomic_DNA"/>
</dbReference>
<evidence type="ECO:0000313" key="11">
    <source>
        <dbReference type="EMBL" id="KAB6696924.1"/>
    </source>
</evidence>
<dbReference type="Proteomes" id="UP000470332">
    <property type="component" value="Unassembled WGS sequence"/>
</dbReference>
<reference evidence="1 21" key="2">
    <citation type="journal article" date="2016" name="Genome Biol. Evol.">
        <title>Extensive mobilome-driven genome diversification in mouse gut-associated Bacteroides vulgatus mpk.</title>
        <authorList>
            <person name="Lange A."/>
            <person name="Beier S."/>
            <person name="Steimle A."/>
            <person name="Autenrieth I.B."/>
            <person name="Huson D.H."/>
            <person name="Frick J.S."/>
        </authorList>
    </citation>
    <scope>NUCLEOTIDE SEQUENCE [LARGE SCALE GENOMIC DNA]</scope>
    <source>
        <strain evidence="1">Mpk</strain>
        <strain evidence="21">mpk</strain>
    </source>
</reference>
<dbReference type="Proteomes" id="UP000326091">
    <property type="component" value="Chromosome"/>
</dbReference>
<dbReference type="Proteomes" id="UP000469427">
    <property type="component" value="Unassembled WGS sequence"/>
</dbReference>
<dbReference type="Proteomes" id="UP000462922">
    <property type="component" value="Unassembled WGS sequence"/>
</dbReference>
<evidence type="ECO:0000313" key="31">
    <source>
        <dbReference type="Proteomes" id="UP000469427"/>
    </source>
</evidence>
<dbReference type="Proteomes" id="UP001200843">
    <property type="component" value="Unassembled WGS sequence"/>
</dbReference>
<dbReference type="EMBL" id="JAWDHD010000005">
    <property type="protein sequence ID" value="MDU0248136.1"/>
    <property type="molecule type" value="Genomic_DNA"/>
</dbReference>
<reference evidence="20 23" key="4">
    <citation type="submission" date="2018-08" db="EMBL/GenBank/DDBJ databases">
        <title>A genome reference for cultivated species of the human gut microbiota.</title>
        <authorList>
            <person name="Zou Y."/>
            <person name="Xue W."/>
            <person name="Luo G."/>
        </authorList>
    </citation>
    <scope>NUCLEOTIDE SEQUENCE [LARGE SCALE GENOMIC DNA]</scope>
    <source>
        <strain evidence="20 23">AF39-8AT</strain>
    </source>
</reference>
<dbReference type="EMBL" id="JABWDJ010000035">
    <property type="protein sequence ID" value="NVB73929.1"/>
    <property type="molecule type" value="Genomic_DNA"/>
</dbReference>
<dbReference type="Proteomes" id="UP000524321">
    <property type="component" value="Unassembled WGS sequence"/>
</dbReference>
<evidence type="ECO:0000313" key="10">
    <source>
        <dbReference type="EMBL" id="KAB6663224.1"/>
    </source>
</evidence>
<dbReference type="EMBL" id="WDBI01000013">
    <property type="protein sequence ID" value="KAB6526716.1"/>
    <property type="molecule type" value="Genomic_DNA"/>
</dbReference>
<dbReference type="EMBL" id="WCIF01000019">
    <property type="protein sequence ID" value="KAB5435369.1"/>
    <property type="molecule type" value="Genomic_DNA"/>
</dbReference>
<dbReference type="Proteomes" id="UP000483142">
    <property type="component" value="Unassembled WGS sequence"/>
</dbReference>
<dbReference type="GeneID" id="5301864"/>
<dbReference type="Proteomes" id="UP000470952">
    <property type="component" value="Unassembled WGS sequence"/>
</dbReference>
<reference evidence="15" key="11">
    <citation type="submission" date="2022-01" db="EMBL/GenBank/DDBJ databases">
        <title>Collection of gut derived symbiotic bacterial strains cultured from healthy donors.</title>
        <authorList>
            <person name="Lin H."/>
            <person name="Kohout C."/>
            <person name="Waligurski E."/>
            <person name="Pamer E.G."/>
        </authorList>
    </citation>
    <scope>NUCLEOTIDE SEQUENCE</scope>
    <source>
        <strain evidence="15">DFI.6.72</strain>
    </source>
</reference>
<reference evidence="21" key="1">
    <citation type="submission" date="2015-10" db="EMBL/GenBank/DDBJ databases">
        <title>Extensive mobilome-driven genome diversification in gut-associated Bacteroides vulgatus mpk.</title>
        <authorList>
            <person name="Beier S."/>
            <person name="Lange A."/>
            <person name="Huson D.H."/>
            <person name="Frick J.-S."/>
            <person name="Autenrieth I.B."/>
        </authorList>
    </citation>
    <scope>NUCLEOTIDE SEQUENCE [LARGE SCALE GENOMIC DNA]</scope>
    <source>
        <strain evidence="21">mpk</strain>
    </source>
</reference>
<dbReference type="Proteomes" id="UP000736888">
    <property type="component" value="Unassembled WGS sequence"/>
</dbReference>
<evidence type="ECO:0000313" key="12">
    <source>
        <dbReference type="EMBL" id="KAB6704139.1"/>
    </source>
</evidence>
<reference evidence="17 36" key="8">
    <citation type="submission" date="2020-04" db="EMBL/GenBank/DDBJ databases">
        <authorList>
            <person name="Pieper L."/>
        </authorList>
    </citation>
    <scope>NUCLEOTIDE SEQUENCE [LARGE SCALE GENOMIC DNA]</scope>
    <source>
        <strain evidence="17 36">B33</strain>
    </source>
</reference>
<dbReference type="EMBL" id="QROB01000008">
    <property type="protein sequence ID" value="RHK89050.1"/>
    <property type="molecule type" value="Genomic_DNA"/>
</dbReference>
<evidence type="ECO:0000313" key="2">
    <source>
        <dbReference type="EMBL" id="KAB3572016.1"/>
    </source>
</evidence>
<evidence type="ECO:0000313" key="32">
    <source>
        <dbReference type="Proteomes" id="UP000470332"/>
    </source>
</evidence>
<sequence>MREIIMMLERELSNDGLIYIYRESDGKWYAYEQSAFYLSRMMLELSLDRYVMENALWLARAEIDVNRIPWDKVISHSQSEYVLHYTPYDGFHEWLVEIK</sequence>
<organism evidence="1 21">
    <name type="scientific">Phocaeicola vulgatus</name>
    <name type="common">Bacteroides vulgatus</name>
    <dbReference type="NCBI Taxonomy" id="821"/>
    <lineage>
        <taxon>Bacteria</taxon>
        <taxon>Pseudomonadati</taxon>
        <taxon>Bacteroidota</taxon>
        <taxon>Bacteroidia</taxon>
        <taxon>Bacteroidales</taxon>
        <taxon>Bacteroidaceae</taxon>
        <taxon>Phocaeicola</taxon>
    </lineage>
</organism>
<evidence type="ECO:0000313" key="14">
    <source>
        <dbReference type="EMBL" id="MBV3489842.1"/>
    </source>
</evidence>
<dbReference type="Proteomes" id="UP000758576">
    <property type="component" value="Unassembled WGS sequence"/>
</dbReference>
<evidence type="ECO:0000313" key="7">
    <source>
        <dbReference type="EMBL" id="KAB6481614.1"/>
    </source>
</evidence>
<dbReference type="Proteomes" id="UP000286392">
    <property type="component" value="Unassembled WGS sequence"/>
</dbReference>
<dbReference type="EMBL" id="WCZV01000001">
    <property type="protein sequence ID" value="KAB6704139.1"/>
    <property type="molecule type" value="Genomic_DNA"/>
</dbReference>
<dbReference type="EMBL" id="WDBZ01000028">
    <property type="protein sequence ID" value="KAB6451634.1"/>
    <property type="molecule type" value="Genomic_DNA"/>
</dbReference>
<dbReference type="Proteomes" id="UP000441522">
    <property type="component" value="Unassembled WGS sequence"/>
</dbReference>
<dbReference type="AlphaFoldDB" id="A0A0N7J6T9"/>
<evidence type="ECO:0000313" key="27">
    <source>
        <dbReference type="Proteomes" id="UP000441522"/>
    </source>
</evidence>
<dbReference type="Proteomes" id="UP001181258">
    <property type="component" value="Unassembled WGS sequence"/>
</dbReference>
<dbReference type="EMBL" id="CP043529">
    <property type="protein sequence ID" value="QEW34860.1"/>
    <property type="molecule type" value="Genomic_DNA"/>
</dbReference>
<gene>
    <name evidence="18" type="ORF">BHV80_14235</name>
    <name evidence="1" type="ORF">BvMPK_0679</name>
    <name evidence="20" type="ORF">DW043_07240</name>
    <name evidence="5" type="ORF">F9Z94_15695</name>
    <name evidence="3" type="ORF">GAS29_09450</name>
    <name evidence="4" type="ORF">GAS37_16340</name>
    <name evidence="2" type="ORF">GAY01_08355</name>
    <name evidence="12" type="ORF">GAY17_00985</name>
    <name evidence="9" type="ORF">GAY76_13530</name>
    <name evidence="8" type="ORF">GAY98_09650</name>
    <name evidence="7" type="ORF">GAZ06_01685</name>
    <name evidence="6" type="ORF">GAZ09_13840</name>
    <name evidence="10" type="ORF">GAZ76_02225</name>
    <name evidence="11" type="ORF">GAZ92_00985</name>
    <name evidence="17" type="ORF">HUV05_10445</name>
    <name evidence="14" type="ORF">KSX14_14615</name>
    <name evidence="13" type="ORF">KTG10_01000</name>
    <name evidence="15" type="ORF">L0N01_15815</name>
    <name evidence="16" type="ORF">RVY68_05390</name>
    <name evidence="19" type="ORF">VIC01_00303</name>
</gene>
<evidence type="ECO:0000313" key="35">
    <source>
        <dbReference type="Proteomes" id="UP000483142"/>
    </source>
</evidence>
<reference evidence="13" key="10">
    <citation type="submission" date="2021-06" db="EMBL/GenBank/DDBJ databases">
        <title>Collection of gut derived symbiotic bacterial strains cultured from healthy donors.</title>
        <authorList>
            <person name="Lin H."/>
            <person name="Littmann E."/>
            <person name="Pamer E.G."/>
        </authorList>
    </citation>
    <scope>NUCLEOTIDE SEQUENCE</scope>
    <source>
        <strain evidence="14">MSK.19.85</strain>
        <strain evidence="13">MSK.6.33</strain>
    </source>
</reference>
<evidence type="ECO:0000313" key="13">
    <source>
        <dbReference type="EMBL" id="MBU9137345.1"/>
    </source>
</evidence>
<reference evidence="5 28" key="7">
    <citation type="submission" date="2019-10" db="EMBL/GenBank/DDBJ databases">
        <title>Genome Sequence and Assembly of iSURF_14.</title>
        <authorList>
            <person name="Wucher B.R."/>
            <person name="Ruoff K.L."/>
            <person name="Price C.E."/>
            <person name="Valls R.R."/>
            <person name="O'Toole G.A."/>
        </authorList>
    </citation>
    <scope>NUCLEOTIDE SEQUENCE [LARGE SCALE GENOMIC DNA]</scope>
    <source>
        <strain evidence="5 28">ANK132K_3B</strain>
    </source>
</reference>
<evidence type="ECO:0000313" key="9">
    <source>
        <dbReference type="EMBL" id="KAB6572025.1"/>
    </source>
</evidence>
<reference evidence="17 36" key="9">
    <citation type="submission" date="2020-07" db="EMBL/GenBank/DDBJ databases">
        <title>Bacterial metabolism rescues the inhibition of intestinal drug absorption by food and drug additives.</title>
        <authorList>
            <person name="Zou L."/>
            <person name="Spanogiannopoulos P."/>
            <person name="Chien H.-C."/>
            <person name="Pieper L.M."/>
            <person name="Cai W."/>
            <person name="Khuri N."/>
            <person name="Pottel J."/>
            <person name="Vora B."/>
            <person name="Ni Z."/>
            <person name="Tsakalozou E."/>
            <person name="Zhang W."/>
            <person name="Shoichet B.K."/>
            <person name="Giacomini K.M."/>
            <person name="Turnbaugh P.J."/>
        </authorList>
    </citation>
    <scope>NUCLEOTIDE SEQUENCE [LARGE SCALE GENOMIC DNA]</scope>
    <source>
        <strain evidence="17 36">B33</strain>
    </source>
</reference>
<protein>
    <submittedName>
        <fullName evidence="1">Uncharacterized protein</fullName>
    </submittedName>
</protein>
<dbReference type="EMBL" id="WDAG01000002">
    <property type="protein sequence ID" value="KAB6663224.1"/>
    <property type="molecule type" value="Genomic_DNA"/>
</dbReference>
<evidence type="ECO:0000313" key="5">
    <source>
        <dbReference type="EMBL" id="KAB5435369.1"/>
    </source>
</evidence>
<dbReference type="Proteomes" id="UP000433382">
    <property type="component" value="Unassembled WGS sequence"/>
</dbReference>
<evidence type="ECO:0000313" key="15">
    <source>
        <dbReference type="EMBL" id="MCG4690070.1"/>
    </source>
</evidence>
<evidence type="ECO:0000313" key="36">
    <source>
        <dbReference type="Proteomes" id="UP000524321"/>
    </source>
</evidence>
<dbReference type="EMBL" id="WDBY01000002">
    <property type="protein sequence ID" value="KAB6481614.1"/>
    <property type="molecule type" value="Genomic_DNA"/>
</dbReference>
<evidence type="ECO:0000313" key="33">
    <source>
        <dbReference type="Proteomes" id="UP000470777"/>
    </source>
</evidence>
<proteinExistence type="predicted"/>
<dbReference type="Proteomes" id="UP000470777">
    <property type="component" value="Unassembled WGS sequence"/>
</dbReference>
<dbReference type="EMBL" id="MNQV01000218">
    <property type="protein sequence ID" value="OKZ44896.1"/>
    <property type="molecule type" value="Genomic_DNA"/>
</dbReference>
<dbReference type="EMBL" id="JAHOGA010000036">
    <property type="protein sequence ID" value="MBV3489842.1"/>
    <property type="molecule type" value="Genomic_DNA"/>
</dbReference>
<dbReference type="RefSeq" id="WP_005850422.1">
    <property type="nucleotide sequence ID" value="NZ_AP025232.1"/>
</dbReference>
<evidence type="ECO:0000313" key="22">
    <source>
        <dbReference type="Proteomes" id="UP000186631"/>
    </source>
</evidence>
<evidence type="ECO:0000313" key="20">
    <source>
        <dbReference type="EMBL" id="RHK89050.1"/>
    </source>
</evidence>
<evidence type="ECO:0000313" key="28">
    <source>
        <dbReference type="Proteomes" id="UP000462885"/>
    </source>
</evidence>
<dbReference type="EMBL" id="JAKNGO010000041">
    <property type="protein sequence ID" value="MCG4690070.1"/>
    <property type="molecule type" value="Genomic_DNA"/>
</dbReference>
<evidence type="ECO:0000313" key="21">
    <source>
        <dbReference type="Proteomes" id="UP000061587"/>
    </source>
</evidence>
<evidence type="ECO:0000313" key="17">
    <source>
        <dbReference type="EMBL" id="NVB73929.1"/>
    </source>
</evidence>
<dbReference type="EMBL" id="WDAX01000031">
    <property type="protein sequence ID" value="KAB6572025.1"/>
    <property type="molecule type" value="Genomic_DNA"/>
</dbReference>
<dbReference type="Proteomes" id="UP000186631">
    <property type="component" value="Unassembled WGS sequence"/>
</dbReference>
<evidence type="ECO:0000313" key="26">
    <source>
        <dbReference type="Proteomes" id="UP000437380"/>
    </source>
</evidence>
<evidence type="ECO:0000313" key="18">
    <source>
        <dbReference type="EMBL" id="OKZ44896.1"/>
    </source>
</evidence>
<accession>A0A0N7J6T9</accession>
<evidence type="ECO:0000313" key="3">
    <source>
        <dbReference type="EMBL" id="KAB3856664.1"/>
    </source>
</evidence>
<evidence type="ECO:0000313" key="24">
    <source>
        <dbReference type="Proteomes" id="UP000326091"/>
    </source>
</evidence>
<evidence type="ECO:0000313" key="34">
    <source>
        <dbReference type="Proteomes" id="UP000470952"/>
    </source>
</evidence>
<dbReference type="EMBL" id="WCWW01000018">
    <property type="protein sequence ID" value="KAB3856664.1"/>
    <property type="molecule type" value="Genomic_DNA"/>
</dbReference>
<evidence type="ECO:0000313" key="6">
    <source>
        <dbReference type="EMBL" id="KAB6451634.1"/>
    </source>
</evidence>
<dbReference type="Proteomes" id="UP000061587">
    <property type="component" value="Chromosome"/>
</dbReference>
<dbReference type="EMBL" id="WCZY01000001">
    <property type="protein sequence ID" value="KAB6696924.1"/>
    <property type="molecule type" value="Genomic_DNA"/>
</dbReference>
<dbReference type="PATRIC" id="fig|821.40.peg.789"/>
<evidence type="ECO:0000313" key="25">
    <source>
        <dbReference type="Proteomes" id="UP000433382"/>
    </source>
</evidence>
<dbReference type="Proteomes" id="UP000462885">
    <property type="component" value="Unassembled WGS sequence"/>
</dbReference>
<dbReference type="EMBL" id="JAHPYS010000001">
    <property type="protein sequence ID" value="MBU9137345.1"/>
    <property type="molecule type" value="Genomic_DNA"/>
</dbReference>
<evidence type="ECO:0000313" key="23">
    <source>
        <dbReference type="Proteomes" id="UP000286392"/>
    </source>
</evidence>
<evidence type="ECO:0000313" key="8">
    <source>
        <dbReference type="EMBL" id="KAB6526716.1"/>
    </source>
</evidence>
<dbReference type="EMBL" id="WCXA01000036">
    <property type="protein sequence ID" value="KAB3858122.1"/>
    <property type="molecule type" value="Genomic_DNA"/>
</dbReference>
<dbReference type="Proteomes" id="UP000468344">
    <property type="component" value="Unassembled WGS sequence"/>
</dbReference>
<name>A0A0N7J6T9_PHOVU</name>